<sequence length="134" mass="14711">MMGNRGFSDDDALVDNAAYQVDEMHQGSHEVIEIIDSCDVDVTSNDTQIALSIQVAIQIAIAVVVNITIADSNRAEQVTNDLLQRTEMKQINKQKVRIEGSKDVNVTTSDTDIALSLQVLVQVLLAFLIQLDIL</sequence>
<gene>
    <name evidence="2" type="ORF">GCM10008986_26210</name>
</gene>
<feature type="domain" description="Spore coat protein X/V" evidence="1">
    <location>
        <begin position="76"/>
        <end position="133"/>
    </location>
</feature>
<accession>A0ABN1BHM7</accession>
<organism evidence="2 3">
    <name type="scientific">Salinibacillus aidingensis</name>
    <dbReference type="NCBI Taxonomy" id="237684"/>
    <lineage>
        <taxon>Bacteria</taxon>
        <taxon>Bacillati</taxon>
        <taxon>Bacillota</taxon>
        <taxon>Bacilli</taxon>
        <taxon>Bacillales</taxon>
        <taxon>Bacillaceae</taxon>
        <taxon>Salinibacillus</taxon>
    </lineage>
</organism>
<feature type="domain" description="Spore coat protein X/V" evidence="1">
    <location>
        <begin position="14"/>
        <end position="69"/>
    </location>
</feature>
<name>A0ABN1BHM7_9BACI</name>
<evidence type="ECO:0000313" key="2">
    <source>
        <dbReference type="EMBL" id="GAA0497930.1"/>
    </source>
</evidence>
<comment type="caution">
    <text evidence="2">The sequence shown here is derived from an EMBL/GenBank/DDBJ whole genome shotgun (WGS) entry which is preliminary data.</text>
</comment>
<dbReference type="EMBL" id="BAAADO010000005">
    <property type="protein sequence ID" value="GAA0497930.1"/>
    <property type="molecule type" value="Genomic_DNA"/>
</dbReference>
<reference evidence="2 3" key="1">
    <citation type="journal article" date="2019" name="Int. J. Syst. Evol. Microbiol.">
        <title>The Global Catalogue of Microorganisms (GCM) 10K type strain sequencing project: providing services to taxonomists for standard genome sequencing and annotation.</title>
        <authorList>
            <consortium name="The Broad Institute Genomics Platform"/>
            <consortium name="The Broad Institute Genome Sequencing Center for Infectious Disease"/>
            <person name="Wu L."/>
            <person name="Ma J."/>
        </authorList>
    </citation>
    <scope>NUCLEOTIDE SEQUENCE [LARGE SCALE GENOMIC DNA]</scope>
    <source>
        <strain evidence="2 3">JCM 12389</strain>
    </source>
</reference>
<dbReference type="InterPro" id="IPR011428">
    <property type="entry name" value="Spore_coat_X/V"/>
</dbReference>
<dbReference type="Pfam" id="PF07552">
    <property type="entry name" value="Coat_X"/>
    <property type="match status" value="2"/>
</dbReference>
<evidence type="ECO:0000259" key="1">
    <source>
        <dbReference type="Pfam" id="PF07552"/>
    </source>
</evidence>
<proteinExistence type="predicted"/>
<evidence type="ECO:0000313" key="3">
    <source>
        <dbReference type="Proteomes" id="UP001500880"/>
    </source>
</evidence>
<dbReference type="Proteomes" id="UP001500880">
    <property type="component" value="Unassembled WGS sequence"/>
</dbReference>
<protein>
    <recommendedName>
        <fullName evidence="1">Spore coat protein X/V domain-containing protein</fullName>
    </recommendedName>
</protein>
<keyword evidence="3" id="KW-1185">Reference proteome</keyword>